<dbReference type="InterPro" id="IPR019857">
    <property type="entry name" value="CRISPR-assoc_Cas1_YPEST-subtyp"/>
</dbReference>
<evidence type="ECO:0000256" key="2">
    <source>
        <dbReference type="ARBA" id="ARBA00022723"/>
    </source>
</evidence>
<dbReference type="HAMAP" id="MF_01470">
    <property type="entry name" value="Cas1"/>
    <property type="match status" value="1"/>
</dbReference>
<evidence type="ECO:0000256" key="1">
    <source>
        <dbReference type="ARBA" id="ARBA00022722"/>
    </source>
</evidence>
<reference evidence="10 11" key="1">
    <citation type="submission" date="2009-02" db="EMBL/GenBank/DDBJ databases">
        <title>The Genome Sequence of Oxalobacter formigenes OXCC13.</title>
        <authorList>
            <consortium name="The Broad Institute Genome Sequencing Platform"/>
            <person name="Ward D."/>
            <person name="Young S.K."/>
            <person name="Kodira C.D."/>
            <person name="Zeng Q."/>
            <person name="Koehrsen M."/>
            <person name="Alvarado L."/>
            <person name="Berlin A."/>
            <person name="Borenstein D."/>
            <person name="Chen Z."/>
            <person name="Engels R."/>
            <person name="Freedman E."/>
            <person name="Gellesch M."/>
            <person name="Goldberg J."/>
            <person name="Griggs A."/>
            <person name="Gujja S."/>
            <person name="Heiman D."/>
            <person name="Hepburn T."/>
            <person name="Howarth C."/>
            <person name="Jen D."/>
            <person name="Larson L."/>
            <person name="Lewis B."/>
            <person name="Mehta T."/>
            <person name="Park D."/>
            <person name="Pearson M."/>
            <person name="Roberts A."/>
            <person name="Saif S."/>
            <person name="Shea T."/>
            <person name="Shenoy N."/>
            <person name="Sisk P."/>
            <person name="Stolte C."/>
            <person name="Sykes S."/>
            <person name="Walk T."/>
            <person name="White J."/>
            <person name="Yandava C."/>
            <person name="Allison M.J."/>
            <person name="Lander E."/>
            <person name="Nusbaum C."/>
            <person name="Galagan J."/>
            <person name="Birren B."/>
        </authorList>
    </citation>
    <scope>NUCLEOTIDE SEQUENCE [LARGE SCALE GENOMIC DNA]</scope>
    <source>
        <strain evidence="10 11">OXCC13</strain>
    </source>
</reference>
<keyword evidence="3 8" id="KW-0255">Endonuclease</keyword>
<comment type="cofactor">
    <cofactor evidence="8">
        <name>Mg(2+)</name>
        <dbReference type="ChEBI" id="CHEBI:18420"/>
    </cofactor>
    <cofactor evidence="8">
        <name>Mn(2+)</name>
        <dbReference type="ChEBI" id="CHEBI:29035"/>
    </cofactor>
</comment>
<dbReference type="GO" id="GO:0051607">
    <property type="term" value="P:defense response to virus"/>
    <property type="evidence" value="ECO:0007669"/>
    <property type="project" value="UniProtKB-UniRule"/>
</dbReference>
<dbReference type="GO" id="GO:0043571">
    <property type="term" value="P:maintenance of CRISPR repeat elements"/>
    <property type="evidence" value="ECO:0007669"/>
    <property type="project" value="UniProtKB-UniRule"/>
</dbReference>
<dbReference type="GO" id="GO:0016787">
    <property type="term" value="F:hydrolase activity"/>
    <property type="evidence" value="ECO:0007669"/>
    <property type="project" value="UniProtKB-KW"/>
</dbReference>
<dbReference type="Gene3D" id="1.20.120.920">
    <property type="entry name" value="CRISPR-associated endonuclease Cas1, C-terminal domain"/>
    <property type="match status" value="1"/>
</dbReference>
<evidence type="ECO:0000256" key="4">
    <source>
        <dbReference type="ARBA" id="ARBA00022801"/>
    </source>
</evidence>
<dbReference type="STRING" id="847.BRW83_1855"/>
<comment type="function">
    <text evidence="8">CRISPR (clustered regularly interspaced short palindromic repeat), is an adaptive immune system that provides protection against mobile genetic elements (viruses, transposable elements and conjugative plasmids). CRISPR clusters contain spacers, sequences complementary to antecedent mobile elements, and target invading nucleic acids. CRISPR clusters are transcribed and processed into CRISPR RNA (crRNA). Acts as a dsDNA endonuclease. Involved in the integration of spacer DNA into the CRISPR cassette.</text>
</comment>
<keyword evidence="4 8" id="KW-0378">Hydrolase</keyword>
<dbReference type="InterPro" id="IPR002729">
    <property type="entry name" value="CRISPR-assoc_Cas1"/>
</dbReference>
<dbReference type="InterPro" id="IPR042206">
    <property type="entry name" value="CRISPR-assoc_Cas1_C"/>
</dbReference>
<keyword evidence="7 8" id="KW-0238">DNA-binding</keyword>
<dbReference type="HOGENOM" id="CLU_074119_0_0_4"/>
<dbReference type="Gene3D" id="3.100.10.20">
    <property type="entry name" value="CRISPR-associated endonuclease Cas1, N-terminal domain"/>
    <property type="match status" value="1"/>
</dbReference>
<comment type="similarity">
    <text evidence="8">Belongs to the CRISPR-associated endonuclease Cas1 family.</text>
</comment>
<evidence type="ECO:0000256" key="7">
    <source>
        <dbReference type="ARBA" id="ARBA00023125"/>
    </source>
</evidence>
<evidence type="ECO:0000256" key="6">
    <source>
        <dbReference type="ARBA" id="ARBA00023118"/>
    </source>
</evidence>
<dbReference type="GeneID" id="77135691"/>
<dbReference type="AlphaFoldDB" id="C3X843"/>
<dbReference type="NCBIfam" id="TIGR03637">
    <property type="entry name" value="cas1_YPEST"/>
    <property type="match status" value="1"/>
</dbReference>
<feature type="transmembrane region" description="Helical" evidence="9">
    <location>
        <begin position="226"/>
        <end position="248"/>
    </location>
</feature>
<dbReference type="Pfam" id="PF01867">
    <property type="entry name" value="Cas_Cas1"/>
    <property type="match status" value="1"/>
</dbReference>
<keyword evidence="9" id="KW-0812">Transmembrane</keyword>
<keyword evidence="5 8" id="KW-0460">Magnesium</keyword>
<dbReference type="GO" id="GO:0004520">
    <property type="term" value="F:DNA endonuclease activity"/>
    <property type="evidence" value="ECO:0007669"/>
    <property type="project" value="InterPro"/>
</dbReference>
<keyword evidence="11" id="KW-1185">Reference proteome</keyword>
<keyword evidence="6 8" id="KW-0051">Antiviral defense</keyword>
<organism evidence="10 11">
    <name type="scientific">Oxalobacter formigenes OXCC13</name>
    <dbReference type="NCBI Taxonomy" id="556269"/>
    <lineage>
        <taxon>Bacteria</taxon>
        <taxon>Pseudomonadati</taxon>
        <taxon>Pseudomonadota</taxon>
        <taxon>Betaproteobacteria</taxon>
        <taxon>Burkholderiales</taxon>
        <taxon>Oxalobacteraceae</taxon>
        <taxon>Oxalobacter</taxon>
    </lineage>
</organism>
<evidence type="ECO:0000313" key="11">
    <source>
        <dbReference type="Proteomes" id="UP000005089"/>
    </source>
</evidence>
<proteinExistence type="inferred from homology"/>
<dbReference type="RefSeq" id="WP_005879773.1">
    <property type="nucleotide sequence ID" value="NZ_CP019430.1"/>
</dbReference>
<dbReference type="InterPro" id="IPR042211">
    <property type="entry name" value="CRISPR-assoc_Cas1_N"/>
</dbReference>
<accession>C3X843</accession>
<dbReference type="Proteomes" id="UP000005089">
    <property type="component" value="Unassembled WGS sequence"/>
</dbReference>
<keyword evidence="9" id="KW-0472">Membrane</keyword>
<dbReference type="PANTHER" id="PTHR34353">
    <property type="entry name" value="CRISPR-ASSOCIATED ENDONUCLEASE CAS1 1"/>
    <property type="match status" value="1"/>
</dbReference>
<evidence type="ECO:0000256" key="9">
    <source>
        <dbReference type="SAM" id="Phobius"/>
    </source>
</evidence>
<keyword evidence="1 8" id="KW-0540">Nuclease</keyword>
<dbReference type="EMBL" id="GG658170">
    <property type="protein sequence ID" value="EEO29369.1"/>
    <property type="molecule type" value="Genomic_DNA"/>
</dbReference>
<feature type="binding site" evidence="8">
    <location>
        <position position="182"/>
    </location>
    <ligand>
        <name>Mn(2+)</name>
        <dbReference type="ChEBI" id="CHEBI:29035"/>
    </ligand>
</feature>
<feature type="binding site" evidence="8">
    <location>
        <position position="263"/>
    </location>
    <ligand>
        <name>Mn(2+)</name>
        <dbReference type="ChEBI" id="CHEBI:29035"/>
    </ligand>
</feature>
<dbReference type="EC" id="3.1.-.-" evidence="8"/>
<feature type="binding site" evidence="8">
    <location>
        <position position="249"/>
    </location>
    <ligand>
        <name>Mn(2+)</name>
        <dbReference type="ChEBI" id="CHEBI:29035"/>
    </ligand>
</feature>
<keyword evidence="2 8" id="KW-0479">Metal-binding</keyword>
<keyword evidence="8" id="KW-0464">Manganese</keyword>
<evidence type="ECO:0000256" key="8">
    <source>
        <dbReference type="HAMAP-Rule" id="MF_01470"/>
    </source>
</evidence>
<dbReference type="eggNOG" id="COG1518">
    <property type="taxonomic scope" value="Bacteria"/>
</dbReference>
<dbReference type="PANTHER" id="PTHR34353:SF3">
    <property type="entry name" value="CRISPR-ASSOCIATED ENDONUCLEASE CAS1"/>
    <property type="match status" value="1"/>
</dbReference>
<keyword evidence="9" id="KW-1133">Transmembrane helix</keyword>
<name>C3X843_OXAFO</name>
<gene>
    <name evidence="8 10" type="primary">cas1</name>
    <name evidence="10" type="ORF">OFBG_00397</name>
</gene>
<dbReference type="GO" id="GO:0003677">
    <property type="term" value="F:DNA binding"/>
    <property type="evidence" value="ECO:0007669"/>
    <property type="project" value="UniProtKB-KW"/>
</dbReference>
<evidence type="ECO:0000256" key="3">
    <source>
        <dbReference type="ARBA" id="ARBA00022759"/>
    </source>
</evidence>
<evidence type="ECO:0000313" key="10">
    <source>
        <dbReference type="EMBL" id="EEO29369.1"/>
    </source>
</evidence>
<evidence type="ECO:0000256" key="5">
    <source>
        <dbReference type="ARBA" id="ARBA00022842"/>
    </source>
</evidence>
<dbReference type="OrthoDB" id="1662073at2"/>
<sequence>MNAPAKGKPQINPRAVMLSKRANVFYLEHAKVIQMDNRIVYLTQDGTDVEKYFNIPERNTAFLLLGKGTSITDAAVRRLAESNVMVGFCGSGGSPLFGALDMTMLAPQSEYMQTWVRHWFDEEKRTQLARHLLITRADLTGRYWKDNIELVKRGIQLPDTYIDTFKKDIENAKNAEALLLIEARWARTLYALLAQGFKIEFSRKEGERKNDTLADIVNGYLDHGNYIAYGYASVALCGMGISFSLPLLHGKTRRGALVFDIADLIKDACVMPLAFLSAKRGDNQKDFRNSLIEYCQDKEVLDLLFTFISEACNKVV</sequence>
<dbReference type="InterPro" id="IPR050646">
    <property type="entry name" value="Cas1"/>
</dbReference>
<protein>
    <recommendedName>
        <fullName evidence="8">CRISPR-associated endonuclease Cas1</fullName>
        <ecNumber evidence="8">3.1.-.-</ecNumber>
    </recommendedName>
</protein>
<dbReference type="NCBIfam" id="TIGR00287">
    <property type="entry name" value="cas1"/>
    <property type="match status" value="1"/>
</dbReference>
<comment type="subunit">
    <text evidence="8">Homodimer, forms a heterotetramer with a Cas2 homodimer.</text>
</comment>
<dbReference type="GO" id="GO:0046872">
    <property type="term" value="F:metal ion binding"/>
    <property type="evidence" value="ECO:0007669"/>
    <property type="project" value="UniProtKB-UniRule"/>
</dbReference>